<sequence>MSEPKQQRSRDSFAKVRAAVLALLHERGTGQFSLAEVSARAEVSIGSIYGRVSGKAELLRLIQAQEFDRLDVETAERVAAAGIGATDFETATAEIVAVYAGILRENRDLLSPFFVMGVDDVEILARGRRSGDAGQAVFVRALLTAASAHGVRLTDDDAVWAFEVFYSLCVRYLGLGVTATATPHDAYRWSELLERLMRTVFLTLSTA</sequence>
<dbReference type="GO" id="GO:0003700">
    <property type="term" value="F:DNA-binding transcription factor activity"/>
    <property type="evidence" value="ECO:0007669"/>
    <property type="project" value="TreeGrafter"/>
</dbReference>
<evidence type="ECO:0000313" key="7">
    <source>
        <dbReference type="Proteomes" id="UP000319525"/>
    </source>
</evidence>
<protein>
    <recommendedName>
        <fullName evidence="5">HTH tetR-type domain-containing protein</fullName>
    </recommendedName>
</protein>
<evidence type="ECO:0000256" key="3">
    <source>
        <dbReference type="ARBA" id="ARBA00023163"/>
    </source>
</evidence>
<evidence type="ECO:0000256" key="2">
    <source>
        <dbReference type="ARBA" id="ARBA00023125"/>
    </source>
</evidence>
<dbReference type="InterPro" id="IPR009057">
    <property type="entry name" value="Homeodomain-like_sf"/>
</dbReference>
<evidence type="ECO:0000259" key="5">
    <source>
        <dbReference type="PROSITE" id="PS50977"/>
    </source>
</evidence>
<evidence type="ECO:0000256" key="1">
    <source>
        <dbReference type="ARBA" id="ARBA00023015"/>
    </source>
</evidence>
<evidence type="ECO:0000256" key="4">
    <source>
        <dbReference type="PROSITE-ProRule" id="PRU00335"/>
    </source>
</evidence>
<proteinExistence type="predicted"/>
<dbReference type="EMBL" id="BJML01000009">
    <property type="protein sequence ID" value="GEB46732.1"/>
    <property type="molecule type" value="Genomic_DNA"/>
</dbReference>
<gene>
    <name evidence="6" type="ORF">MTE01_26770</name>
</gene>
<dbReference type="RefSeq" id="WP_170210705.1">
    <property type="nucleotide sequence ID" value="NZ_BJML01000009.1"/>
</dbReference>
<keyword evidence="3" id="KW-0804">Transcription</keyword>
<dbReference type="Gene3D" id="1.10.357.10">
    <property type="entry name" value="Tetracycline Repressor, domain 2"/>
    <property type="match status" value="1"/>
</dbReference>
<dbReference type="Pfam" id="PF00440">
    <property type="entry name" value="TetR_N"/>
    <property type="match status" value="1"/>
</dbReference>
<dbReference type="SUPFAM" id="SSF46689">
    <property type="entry name" value="Homeodomain-like"/>
    <property type="match status" value="1"/>
</dbReference>
<dbReference type="AlphaFoldDB" id="A0A4Y3QNM1"/>
<dbReference type="PROSITE" id="PS50977">
    <property type="entry name" value="HTH_TETR_2"/>
    <property type="match status" value="1"/>
</dbReference>
<reference evidence="6 7" key="1">
    <citation type="submission" date="2019-06" db="EMBL/GenBank/DDBJ databases">
        <title>Whole genome shotgun sequence of Microbacterium testaceum NBRC 12675.</title>
        <authorList>
            <person name="Hosoyama A."/>
            <person name="Uohara A."/>
            <person name="Ohji S."/>
            <person name="Ichikawa N."/>
        </authorList>
    </citation>
    <scope>NUCLEOTIDE SEQUENCE [LARGE SCALE GENOMIC DNA]</scope>
    <source>
        <strain evidence="6 7">NBRC 12675</strain>
    </source>
</reference>
<keyword evidence="2 4" id="KW-0238">DNA-binding</keyword>
<dbReference type="GeneID" id="57145360"/>
<comment type="caution">
    <text evidence="6">The sequence shown here is derived from an EMBL/GenBank/DDBJ whole genome shotgun (WGS) entry which is preliminary data.</text>
</comment>
<dbReference type="PANTHER" id="PTHR30055">
    <property type="entry name" value="HTH-TYPE TRANSCRIPTIONAL REGULATOR RUTR"/>
    <property type="match status" value="1"/>
</dbReference>
<dbReference type="GO" id="GO:0000976">
    <property type="term" value="F:transcription cis-regulatory region binding"/>
    <property type="evidence" value="ECO:0007669"/>
    <property type="project" value="TreeGrafter"/>
</dbReference>
<dbReference type="Proteomes" id="UP000319525">
    <property type="component" value="Unassembled WGS sequence"/>
</dbReference>
<organism evidence="6 7">
    <name type="scientific">Microbacterium testaceum</name>
    <name type="common">Aureobacterium testaceum</name>
    <name type="synonym">Brevibacterium testaceum</name>
    <dbReference type="NCBI Taxonomy" id="2033"/>
    <lineage>
        <taxon>Bacteria</taxon>
        <taxon>Bacillati</taxon>
        <taxon>Actinomycetota</taxon>
        <taxon>Actinomycetes</taxon>
        <taxon>Micrococcales</taxon>
        <taxon>Microbacteriaceae</taxon>
        <taxon>Microbacterium</taxon>
    </lineage>
</organism>
<dbReference type="PANTHER" id="PTHR30055:SF234">
    <property type="entry name" value="HTH-TYPE TRANSCRIPTIONAL REGULATOR BETI"/>
    <property type="match status" value="1"/>
</dbReference>
<name>A0A4Y3QNM1_MICTE</name>
<feature type="DNA-binding region" description="H-T-H motif" evidence="4">
    <location>
        <begin position="33"/>
        <end position="52"/>
    </location>
</feature>
<accession>A0A4Y3QNM1</accession>
<evidence type="ECO:0000313" key="6">
    <source>
        <dbReference type="EMBL" id="GEB46732.1"/>
    </source>
</evidence>
<feature type="domain" description="HTH tetR-type" evidence="5">
    <location>
        <begin position="10"/>
        <end position="70"/>
    </location>
</feature>
<dbReference type="InterPro" id="IPR050109">
    <property type="entry name" value="HTH-type_TetR-like_transc_reg"/>
</dbReference>
<dbReference type="InterPro" id="IPR001647">
    <property type="entry name" value="HTH_TetR"/>
</dbReference>
<keyword evidence="1" id="KW-0805">Transcription regulation</keyword>